<keyword evidence="4 8" id="KW-0067">ATP-binding</keyword>
<dbReference type="WBParaSite" id="TCONS_00008247.p1">
    <property type="protein sequence ID" value="TCONS_00008247.p1"/>
    <property type="gene ID" value="XLOC_006208"/>
</dbReference>
<dbReference type="InterPro" id="IPR011009">
    <property type="entry name" value="Kinase-like_dom_sf"/>
</dbReference>
<dbReference type="InterPro" id="IPR020635">
    <property type="entry name" value="Tyr_kinase_cat_dom"/>
</dbReference>
<dbReference type="Pfam" id="PF00017">
    <property type="entry name" value="SH2"/>
    <property type="match status" value="1"/>
</dbReference>
<keyword evidence="2 8" id="KW-0547">Nucleotide-binding</keyword>
<dbReference type="PROSITE" id="PS00109">
    <property type="entry name" value="PROTEIN_KINASE_TYR"/>
    <property type="match status" value="1"/>
</dbReference>
<dbReference type="PANTHER" id="PTHR24418">
    <property type="entry name" value="TYROSINE-PROTEIN KINASE"/>
    <property type="match status" value="1"/>
</dbReference>
<dbReference type="InterPro" id="IPR036860">
    <property type="entry name" value="SH2_dom_sf"/>
</dbReference>
<dbReference type="CDD" id="cd00192">
    <property type="entry name" value="PTKc"/>
    <property type="match status" value="1"/>
</dbReference>
<comment type="catalytic activity">
    <reaction evidence="6 9">
        <text>L-tyrosyl-[protein] + ATP = O-phospho-L-tyrosyl-[protein] + ADP + H(+)</text>
        <dbReference type="Rhea" id="RHEA:10596"/>
        <dbReference type="Rhea" id="RHEA-COMP:10136"/>
        <dbReference type="Rhea" id="RHEA-COMP:20101"/>
        <dbReference type="ChEBI" id="CHEBI:15378"/>
        <dbReference type="ChEBI" id="CHEBI:30616"/>
        <dbReference type="ChEBI" id="CHEBI:46858"/>
        <dbReference type="ChEBI" id="CHEBI:61978"/>
        <dbReference type="ChEBI" id="CHEBI:456216"/>
        <dbReference type="EC" id="2.7.10.2"/>
    </reaction>
</comment>
<keyword evidence="3 9" id="KW-0418">Kinase</keyword>
<evidence type="ECO:0000313" key="13">
    <source>
        <dbReference type="WBParaSite" id="SSTP_0000390100.1"/>
    </source>
</evidence>
<comment type="similarity">
    <text evidence="9">Belongs to the protein kinase superfamily. Tyr protein kinase family.</text>
</comment>
<evidence type="ECO:0000256" key="7">
    <source>
        <dbReference type="PROSITE-ProRule" id="PRU00191"/>
    </source>
</evidence>
<dbReference type="Proteomes" id="UP000035681">
    <property type="component" value="Unplaced"/>
</dbReference>
<feature type="domain" description="Protein kinase" evidence="11">
    <location>
        <begin position="140"/>
        <end position="401"/>
    </location>
</feature>
<dbReference type="STRING" id="6248.A0A0K0E330"/>
<dbReference type="GO" id="GO:0004715">
    <property type="term" value="F:non-membrane spanning protein tyrosine kinase activity"/>
    <property type="evidence" value="ECO:0007669"/>
    <property type="project" value="UniProtKB-EC"/>
</dbReference>
<dbReference type="FunFam" id="3.30.200.20:FF:000518">
    <property type="entry name" value="Tyrosine-protein kinase"/>
    <property type="match status" value="1"/>
</dbReference>
<organism evidence="13">
    <name type="scientific">Strongyloides stercoralis</name>
    <name type="common">Threadworm</name>
    <dbReference type="NCBI Taxonomy" id="6248"/>
    <lineage>
        <taxon>Eukaryota</taxon>
        <taxon>Metazoa</taxon>
        <taxon>Ecdysozoa</taxon>
        <taxon>Nematoda</taxon>
        <taxon>Chromadorea</taxon>
        <taxon>Rhabditida</taxon>
        <taxon>Tylenchina</taxon>
        <taxon>Panagrolaimomorpha</taxon>
        <taxon>Strongyloidoidea</taxon>
        <taxon>Strongyloididae</taxon>
        <taxon>Strongyloides</taxon>
    </lineage>
</organism>
<dbReference type="InterPro" id="IPR017441">
    <property type="entry name" value="Protein_kinase_ATP_BS"/>
</dbReference>
<evidence type="ECO:0000256" key="3">
    <source>
        <dbReference type="ARBA" id="ARBA00022777"/>
    </source>
</evidence>
<proteinExistence type="inferred from homology"/>
<dbReference type="GO" id="GO:0005524">
    <property type="term" value="F:ATP binding"/>
    <property type="evidence" value="ECO:0007669"/>
    <property type="project" value="UniProtKB-UniRule"/>
</dbReference>
<evidence type="ECO:0000313" key="12">
    <source>
        <dbReference type="Proteomes" id="UP000035681"/>
    </source>
</evidence>
<dbReference type="InterPro" id="IPR050198">
    <property type="entry name" value="Non-receptor_tyrosine_kinases"/>
</dbReference>
<feature type="binding site" evidence="8">
    <location>
        <position position="173"/>
    </location>
    <ligand>
        <name>ATP</name>
        <dbReference type="ChEBI" id="CHEBI:30616"/>
    </ligand>
</feature>
<dbReference type="Pfam" id="PF07714">
    <property type="entry name" value="PK_Tyr_Ser-Thr"/>
    <property type="match status" value="1"/>
</dbReference>
<dbReference type="PROSITE" id="PS00107">
    <property type="entry name" value="PROTEIN_KINASE_ATP"/>
    <property type="match status" value="1"/>
</dbReference>
<dbReference type="FunFam" id="3.30.505.10:FF:000051">
    <property type="entry name" value="Tyrosine-protein kinase"/>
    <property type="match status" value="1"/>
</dbReference>
<keyword evidence="1 9" id="KW-0808">Transferase</keyword>
<evidence type="ECO:0000259" key="11">
    <source>
        <dbReference type="PROSITE" id="PS50011"/>
    </source>
</evidence>
<dbReference type="SUPFAM" id="SSF56112">
    <property type="entry name" value="Protein kinase-like (PK-like)"/>
    <property type="match status" value="1"/>
</dbReference>
<evidence type="ECO:0000256" key="1">
    <source>
        <dbReference type="ARBA" id="ARBA00022679"/>
    </source>
</evidence>
<evidence type="ECO:0000256" key="5">
    <source>
        <dbReference type="ARBA" id="ARBA00023137"/>
    </source>
</evidence>
<evidence type="ECO:0000256" key="9">
    <source>
        <dbReference type="RuleBase" id="RU362096"/>
    </source>
</evidence>
<dbReference type="InterPro" id="IPR008266">
    <property type="entry name" value="Tyr_kinase_AS"/>
</dbReference>
<dbReference type="AlphaFoldDB" id="A0A0K0E330"/>
<dbReference type="InterPro" id="IPR001245">
    <property type="entry name" value="Ser-Thr/Tyr_kinase_cat_dom"/>
</dbReference>
<dbReference type="Gene3D" id="3.30.505.10">
    <property type="entry name" value="SH2 domain"/>
    <property type="match status" value="1"/>
</dbReference>
<dbReference type="SMART" id="SM00252">
    <property type="entry name" value="SH2"/>
    <property type="match status" value="1"/>
</dbReference>
<dbReference type="EC" id="2.7.10.2" evidence="9"/>
<dbReference type="Gene3D" id="1.10.510.10">
    <property type="entry name" value="Transferase(Phosphotransferase) domain 1"/>
    <property type="match status" value="1"/>
</dbReference>
<dbReference type="SMART" id="SM00219">
    <property type="entry name" value="TyrKc"/>
    <property type="match status" value="1"/>
</dbReference>
<protein>
    <recommendedName>
        <fullName evidence="9">Tyrosine-protein kinase</fullName>
        <ecNumber evidence="9">2.7.10.2</ecNumber>
    </recommendedName>
</protein>
<dbReference type="SUPFAM" id="SSF55550">
    <property type="entry name" value="SH2 domain"/>
    <property type="match status" value="1"/>
</dbReference>
<dbReference type="InterPro" id="IPR000719">
    <property type="entry name" value="Prot_kinase_dom"/>
</dbReference>
<dbReference type="CDD" id="cd10361">
    <property type="entry name" value="SH2_Fps_family"/>
    <property type="match status" value="1"/>
</dbReference>
<evidence type="ECO:0000256" key="4">
    <source>
        <dbReference type="ARBA" id="ARBA00022840"/>
    </source>
</evidence>
<dbReference type="InterPro" id="IPR035849">
    <property type="entry name" value="Fes/Fps/Fer_SH2"/>
</dbReference>
<keyword evidence="7" id="KW-0727">SH2 domain</keyword>
<reference evidence="13" key="1">
    <citation type="submission" date="2015-08" db="UniProtKB">
        <authorList>
            <consortium name="WormBaseParasite"/>
        </authorList>
    </citation>
    <scope>IDENTIFICATION</scope>
</reference>
<keyword evidence="12" id="KW-1185">Reference proteome</keyword>
<accession>A0A0K0E330</accession>
<dbReference type="PRINTS" id="PR00109">
    <property type="entry name" value="TYRKINASE"/>
</dbReference>
<dbReference type="PRINTS" id="PR00401">
    <property type="entry name" value="SH2DOMAIN"/>
</dbReference>
<dbReference type="PROSITE" id="PS50011">
    <property type="entry name" value="PROTEIN_KINASE_DOM"/>
    <property type="match status" value="1"/>
</dbReference>
<dbReference type="InterPro" id="IPR000980">
    <property type="entry name" value="SH2"/>
</dbReference>
<evidence type="ECO:0000256" key="2">
    <source>
        <dbReference type="ARBA" id="ARBA00022741"/>
    </source>
</evidence>
<name>A0A0K0E330_STRER</name>
<evidence type="ECO:0000256" key="8">
    <source>
        <dbReference type="PROSITE-ProRule" id="PRU10141"/>
    </source>
</evidence>
<dbReference type="PROSITE" id="PS50001">
    <property type="entry name" value="SH2"/>
    <property type="match status" value="1"/>
</dbReference>
<dbReference type="WBParaSite" id="SSTP_0000390100.1">
    <property type="protein sequence ID" value="SSTP_0000390100.1"/>
    <property type="gene ID" value="SSTP_0000390100"/>
</dbReference>
<sequence>MPDSVLITQEVVEKKDCNETLEELLQLPYYHGFLPREDMRKMLLKPGDFLVRLSQPSEGKPRVYVLSVAKPNNSKYPKLKHYLLTKNEKNEYVVEDKKFETIKELIEYYWKQKSNALQQRELVLVNPIERKPWELDHSSIQTIKRLGEGAFAICKLGKFTHPKYKKTVECAVKVLKLEKLSKKQIKEFSKECRLMRKLKHPNIVKFYGLAAQQEPLMLVMELVRNGSLDDYLTKNVVEIKIKIKMCHGAGKGISYLHSLNIMHRDIASRNCLVNENKEVKISDFGMSVLGKEYDLDPTDKVPIKFLAPETLRYKKYYTKTDVFTYGILVWEIFSNAKEPYPGLTALETIKKVVLENYRMPFPQETPNFIKECIYKKAWLHNPDDRSNMDEIIKIFGNDDYQKKDNTIDLIIEEDSDTKSRLDLSIYQIRDIDINKKKDNKKSQQK</sequence>
<evidence type="ECO:0000259" key="10">
    <source>
        <dbReference type="PROSITE" id="PS50001"/>
    </source>
</evidence>
<evidence type="ECO:0000256" key="6">
    <source>
        <dbReference type="ARBA" id="ARBA00051245"/>
    </source>
</evidence>
<keyword evidence="5 9" id="KW-0829">Tyrosine-protein kinase</keyword>
<feature type="domain" description="SH2" evidence="10">
    <location>
        <begin position="29"/>
        <end position="128"/>
    </location>
</feature>